<dbReference type="RefSeq" id="WP_004082348.1">
    <property type="nucleotide sequence ID" value="NC_000853.1"/>
</dbReference>
<dbReference type="KEGG" id="tmw:THMA_1847"/>
<dbReference type="SMR" id="Q9X2C1"/>
<dbReference type="InterPro" id="IPR013419">
    <property type="entry name" value="CRISPR-assoc_prot_Cas7/Csh2"/>
</dbReference>
<protein>
    <recommendedName>
        <fullName evidence="4">CRISPR-associated protein, Csh2 family</fullName>
    </recommendedName>
</protein>
<evidence type="ECO:0000313" key="3">
    <source>
        <dbReference type="Proteomes" id="UP000008183"/>
    </source>
</evidence>
<reference evidence="2 3" key="1">
    <citation type="journal article" date="1999" name="Nature">
        <title>Evidence for lateral gene transfer between Archaea and Bacteria from genome sequence of Thermotoga maritima.</title>
        <authorList>
            <person name="Nelson K.E."/>
            <person name="Clayton R.A."/>
            <person name="Gill S.R."/>
            <person name="Gwinn M.L."/>
            <person name="Dodson R.J."/>
            <person name="Haft D.H."/>
            <person name="Hickey E.K."/>
            <person name="Peterson J.D."/>
            <person name="Nelson W.C."/>
            <person name="Ketchum K.A."/>
            <person name="McDonald L."/>
            <person name="Utterback T.R."/>
            <person name="Malek J.A."/>
            <person name="Linher K.D."/>
            <person name="Garrett M.M."/>
            <person name="Stewart A.M."/>
            <person name="Cotton M.D."/>
            <person name="Pratt M.S."/>
            <person name="Phillips C.A."/>
            <person name="Richardson D."/>
            <person name="Heidelberg J."/>
            <person name="Sutton G.G."/>
            <person name="Fleischmann R.D."/>
            <person name="White O."/>
            <person name="Salzberg S.L."/>
            <person name="Smith H.O."/>
            <person name="Venter J.C."/>
            <person name="Fraser C.M."/>
        </authorList>
    </citation>
    <scope>NUCLEOTIDE SEQUENCE [LARGE SCALE GENOMIC DNA]</scope>
    <source>
        <strain evidence="3">ATCC 43589 / DSM 3109 / JCM 10099 / NBRC 100826 / MSB8</strain>
    </source>
</reference>
<dbReference type="OrthoDB" id="9776792at2"/>
<evidence type="ECO:0000256" key="1">
    <source>
        <dbReference type="SAM" id="Coils"/>
    </source>
</evidence>
<evidence type="ECO:0008006" key="4">
    <source>
        <dbReference type="Google" id="ProtNLM"/>
    </source>
</evidence>
<dbReference type="CDD" id="cd09690">
    <property type="entry name" value="Cas7_I-B"/>
    <property type="match status" value="1"/>
</dbReference>
<keyword evidence="1" id="KW-0175">Coiled coil</keyword>
<dbReference type="NCBIfam" id="TIGR01595">
    <property type="entry name" value="cas_CT1132"/>
    <property type="match status" value="1"/>
</dbReference>
<dbReference type="AlphaFoldDB" id="Q9X2C1"/>
<dbReference type="KEGG" id="tma:TM1801"/>
<dbReference type="PIR" id="F72210">
    <property type="entry name" value="F72210"/>
</dbReference>
<dbReference type="KEGG" id="tmi:THEMA_05185"/>
<dbReference type="PATRIC" id="fig|243274.17.peg.1811"/>
<proteinExistence type="predicted"/>
<accession>Q9X2C1</accession>
<keyword evidence="3" id="KW-1185">Reference proteome</keyword>
<accession>G4FGI9</accession>
<dbReference type="InterPro" id="IPR006482">
    <property type="entry name" value="Cas7_Csh2/Csh2"/>
</dbReference>
<dbReference type="Pfam" id="PF05107">
    <property type="entry name" value="Cas_Cas7"/>
    <property type="match status" value="1"/>
</dbReference>
<dbReference type="Proteomes" id="UP000008183">
    <property type="component" value="Chromosome"/>
</dbReference>
<feature type="coiled-coil region" evidence="1">
    <location>
        <begin position="242"/>
        <end position="269"/>
    </location>
</feature>
<gene>
    <name evidence="2" type="ordered locus">TM_1801</name>
</gene>
<dbReference type="PaxDb" id="243274-THEMA_05185"/>
<dbReference type="KEGG" id="tmm:Tmari_1811"/>
<name>Q9X2C1_THEMA</name>
<dbReference type="InParanoid" id="Q9X2C1"/>
<dbReference type="EnsemblBacteria" id="AAD36864">
    <property type="protein sequence ID" value="AAD36864"/>
    <property type="gene ID" value="TM_1801"/>
</dbReference>
<dbReference type="NCBIfam" id="TIGR02590">
    <property type="entry name" value="cas_Csh2"/>
    <property type="match status" value="1"/>
</dbReference>
<sequence>MNPVKNRSEVLFIYDVKWANPNGDPLDENRPRFDEETSRLFVTDVRLKRTVRDYLAECYDETLWVTGEAVVPEDRVKELGIKDVNDACQKCIDIRLFGAVIPQSKKGAMESSITGPVQFRYGTSLHRVKLMTIQGTAAFATENSKQRSFREDQVVPYALIAFYGVINQNSAKFTGLTEEDVSKLLEGIWMGTKNLITRSKMEHNPRLLMRVVYKEGVNYHSGELDYLVKVVSEKEDEEIRDISELKLDVTELKQVLESLKDKIERIEYSVDNRLKLAENGEEKPFEEIFGGFQLVKLEW</sequence>
<dbReference type="EMBL" id="AE000512">
    <property type="protein sequence ID" value="AAD36864.1"/>
    <property type="molecule type" value="Genomic_DNA"/>
</dbReference>
<organism evidence="2 3">
    <name type="scientific">Thermotoga maritima (strain ATCC 43589 / DSM 3109 / JCM 10099 / NBRC 100826 / MSB8)</name>
    <dbReference type="NCBI Taxonomy" id="243274"/>
    <lineage>
        <taxon>Bacteria</taxon>
        <taxon>Thermotogati</taxon>
        <taxon>Thermotogota</taxon>
        <taxon>Thermotogae</taxon>
        <taxon>Thermotogales</taxon>
        <taxon>Thermotogaceae</taxon>
        <taxon>Thermotoga</taxon>
    </lineage>
</organism>
<dbReference type="GO" id="GO:0043571">
    <property type="term" value="P:maintenance of CRISPR repeat elements"/>
    <property type="evidence" value="ECO:0007669"/>
    <property type="project" value="InterPro"/>
</dbReference>
<evidence type="ECO:0000313" key="2">
    <source>
        <dbReference type="EMBL" id="AAD36864.1"/>
    </source>
</evidence>